<dbReference type="AlphaFoldDB" id="A0A4S3M1F2"/>
<dbReference type="Gene3D" id="1.10.10.60">
    <property type="entry name" value="Homeodomain-like"/>
    <property type="match status" value="1"/>
</dbReference>
<feature type="transmembrane region" description="Helical" evidence="4">
    <location>
        <begin position="138"/>
        <end position="157"/>
    </location>
</feature>
<evidence type="ECO:0000256" key="3">
    <source>
        <dbReference type="ARBA" id="ARBA00023163"/>
    </source>
</evidence>
<reference evidence="6 7" key="1">
    <citation type="submission" date="2019-04" db="EMBL/GenBank/DDBJ databases">
        <title>Draft genome sequence of Robertkochia marina CC-AMO-30D.</title>
        <authorList>
            <person name="Hameed A."/>
            <person name="Lin S.-Y."/>
            <person name="Shahina M."/>
            <person name="Lai W.-A."/>
            <person name="Young C.-C."/>
        </authorList>
    </citation>
    <scope>NUCLEOTIDE SEQUENCE [LARGE SCALE GENOMIC DNA]</scope>
    <source>
        <strain evidence="6 7">CC-AMO-30D</strain>
    </source>
</reference>
<evidence type="ECO:0000256" key="4">
    <source>
        <dbReference type="SAM" id="Phobius"/>
    </source>
</evidence>
<dbReference type="SMART" id="SM00342">
    <property type="entry name" value="HTH_ARAC"/>
    <property type="match status" value="1"/>
</dbReference>
<dbReference type="InterPro" id="IPR011990">
    <property type="entry name" value="TPR-like_helical_dom_sf"/>
</dbReference>
<dbReference type="PROSITE" id="PS01124">
    <property type="entry name" value="HTH_ARAC_FAMILY_2"/>
    <property type="match status" value="1"/>
</dbReference>
<dbReference type="OrthoDB" id="2666928at2"/>
<dbReference type="Gene3D" id="1.25.40.10">
    <property type="entry name" value="Tetratricopeptide repeat domain"/>
    <property type="match status" value="1"/>
</dbReference>
<gene>
    <name evidence="6" type="ORF">E7Z59_09390</name>
</gene>
<protein>
    <submittedName>
        <fullName evidence="6">Helix-turn-helix domain-containing protein</fullName>
    </submittedName>
</protein>
<evidence type="ECO:0000256" key="2">
    <source>
        <dbReference type="ARBA" id="ARBA00023125"/>
    </source>
</evidence>
<dbReference type="PANTHER" id="PTHR43280:SF2">
    <property type="entry name" value="HTH-TYPE TRANSCRIPTIONAL REGULATOR EXSA"/>
    <property type="match status" value="1"/>
</dbReference>
<dbReference type="InterPro" id="IPR009057">
    <property type="entry name" value="Homeodomain-like_sf"/>
</dbReference>
<dbReference type="GO" id="GO:0003700">
    <property type="term" value="F:DNA-binding transcription factor activity"/>
    <property type="evidence" value="ECO:0007669"/>
    <property type="project" value="InterPro"/>
</dbReference>
<keyword evidence="7" id="KW-1185">Reference proteome</keyword>
<evidence type="ECO:0000256" key="1">
    <source>
        <dbReference type="ARBA" id="ARBA00023015"/>
    </source>
</evidence>
<dbReference type="Pfam" id="PF12833">
    <property type="entry name" value="HTH_18"/>
    <property type="match status" value="1"/>
</dbReference>
<comment type="caution">
    <text evidence="6">The sequence shown here is derived from an EMBL/GenBank/DDBJ whole genome shotgun (WGS) entry which is preliminary data.</text>
</comment>
<keyword evidence="1" id="KW-0805">Transcription regulation</keyword>
<dbReference type="EMBL" id="SSMC01000002">
    <property type="protein sequence ID" value="THD67853.1"/>
    <property type="molecule type" value="Genomic_DNA"/>
</dbReference>
<dbReference type="GO" id="GO:0043565">
    <property type="term" value="F:sequence-specific DNA binding"/>
    <property type="evidence" value="ECO:0007669"/>
    <property type="project" value="InterPro"/>
</dbReference>
<dbReference type="InterPro" id="IPR018060">
    <property type="entry name" value="HTH_AraC"/>
</dbReference>
<organism evidence="6 7">
    <name type="scientific">Robertkochia marina</name>
    <dbReference type="NCBI Taxonomy" id="1227945"/>
    <lineage>
        <taxon>Bacteria</taxon>
        <taxon>Pseudomonadati</taxon>
        <taxon>Bacteroidota</taxon>
        <taxon>Flavobacteriia</taxon>
        <taxon>Flavobacteriales</taxon>
        <taxon>Flavobacteriaceae</taxon>
        <taxon>Robertkochia</taxon>
    </lineage>
</organism>
<dbReference type="PANTHER" id="PTHR43280">
    <property type="entry name" value="ARAC-FAMILY TRANSCRIPTIONAL REGULATOR"/>
    <property type="match status" value="1"/>
</dbReference>
<keyword evidence="2" id="KW-0238">DNA-binding</keyword>
<keyword evidence="3" id="KW-0804">Transcription</keyword>
<keyword evidence="4" id="KW-1133">Transmembrane helix</keyword>
<accession>A0A4S3M1F2</accession>
<dbReference type="NCBIfam" id="NF047558">
    <property type="entry name" value="TPR_END_plus"/>
    <property type="match status" value="1"/>
</dbReference>
<keyword evidence="4" id="KW-0472">Membrane</keyword>
<dbReference type="SUPFAM" id="SSF46689">
    <property type="entry name" value="Homeodomain-like"/>
    <property type="match status" value="1"/>
</dbReference>
<feature type="domain" description="HTH araC/xylS-type" evidence="5">
    <location>
        <begin position="15"/>
        <end position="114"/>
    </location>
</feature>
<dbReference type="SUPFAM" id="SSF48452">
    <property type="entry name" value="TPR-like"/>
    <property type="match status" value="2"/>
</dbReference>
<dbReference type="Proteomes" id="UP000305939">
    <property type="component" value="Unassembled WGS sequence"/>
</dbReference>
<sequence length="661" mass="75362">MSLDTDILTSNSLMSRMKSIVLHHLDREDFDVETFAEEAGLSRSELYRKIKKNTGKSVTQFIRDIRLQKSLEFLSDGEHTASETAYKVGFNSATYFNKCFKEKYGFTPGDTEAHREEIFRLLNQPEPLPKKSKSLSKIVILIVVLLSAAGVVISIFFSQRDSSAEETPTEQTVPSSGKTNIDATVNGLSNNSVAILPMLNWTGDESLDFICFGVTDAIISRLTDLNTVDRIAPMSAVIPYKDSIQALHDIASQLDVENILHGSVQKAGSQLKFSVQLINILNNDITWSDDFIIDWVPEEAFKMQSKIANEVVMALGVDSRPYLHNDAPTSSKKAYDYFLQGFYQYNIFTKASWENSIHFFNKAIEEDPEYLQAYIYLAFTWHLGGLIWSYTTQEEAWTNYRKYLEMALTLDPDNTSIPVYLRDGYFYYELNAADRIPEISGVTAKVHMATNSDYALKTGRYEEALAGNTKWLKQEPFSGAAYALLAIDNYFIGNTSECRALLDDNYDLYKDDLNFLRETAKAYYFLGDHEKMREAVNYFFENFKERPPIMRWLKAIAADQQGDTETVKAQLAILQESYHEGRSGSPAWFLALYEARNGNYEMALEWLERSYAAREVEMTWLAQEPDLAPLGNHPRYRALLDSMQFPPVARKHVNNSIIIKN</sequence>
<evidence type="ECO:0000313" key="6">
    <source>
        <dbReference type="EMBL" id="THD67853.1"/>
    </source>
</evidence>
<dbReference type="RefSeq" id="WP_136336058.1">
    <property type="nucleotide sequence ID" value="NZ_QXMP01000012.1"/>
</dbReference>
<keyword evidence="4" id="KW-0812">Transmembrane</keyword>
<name>A0A4S3M1F2_9FLAO</name>
<evidence type="ECO:0000313" key="7">
    <source>
        <dbReference type="Proteomes" id="UP000305939"/>
    </source>
</evidence>
<evidence type="ECO:0000259" key="5">
    <source>
        <dbReference type="PROSITE" id="PS01124"/>
    </source>
</evidence>
<proteinExistence type="predicted"/>